<proteinExistence type="predicted"/>
<dbReference type="RefSeq" id="WP_274258492.1">
    <property type="nucleotide sequence ID" value="NZ_CP117884.1"/>
</dbReference>
<dbReference type="EMBL" id="CP117884">
    <property type="protein sequence ID" value="WDF81609.1"/>
    <property type="molecule type" value="Genomic_DNA"/>
</dbReference>
<dbReference type="PANTHER" id="PTHR40056:SF1">
    <property type="entry name" value="DUF1836 DOMAIN-CONTAINING PROTEIN"/>
    <property type="match status" value="1"/>
</dbReference>
<dbReference type="InterPro" id="IPR014975">
    <property type="entry name" value="DUF1836"/>
</dbReference>
<accession>A0ABY7WRC6</accession>
<dbReference type="Proteomes" id="UP001220377">
    <property type="component" value="Chromosome"/>
</dbReference>
<evidence type="ECO:0000313" key="2">
    <source>
        <dbReference type="Proteomes" id="UP001220377"/>
    </source>
</evidence>
<sequence>MSEEESVSNYLQRLATAAWPRWTDLPQFDLYMDQVVQFVNDLIAPAGMGELTPTMINNYVKKGIIAAPQKKKYTRAQLANMIVVAILKPVFSLDTISAGITYQLVNREPQQAYDAFILSFTGAVQKAYADFGGEIVLNTKELEDTTVVQSAMVQLAINAVLQKMLVESLVDLHAPKHTGKKK</sequence>
<dbReference type="Pfam" id="PF08876">
    <property type="entry name" value="DUF1836"/>
    <property type="match status" value="1"/>
</dbReference>
<keyword evidence="2" id="KW-1185">Reference proteome</keyword>
<reference evidence="1 2" key="1">
    <citation type="submission" date="2023-02" db="EMBL/GenBank/DDBJ databases">
        <title>Genome sequence of Lacticaseibacillus sp. KACC 23028.</title>
        <authorList>
            <person name="Kim S."/>
            <person name="Heo J."/>
            <person name="Kwon S.-W."/>
        </authorList>
    </citation>
    <scope>NUCLEOTIDE SEQUENCE [LARGE SCALE GENOMIC DNA]</scope>
    <source>
        <strain evidence="1 2">KACC 23028</strain>
    </source>
</reference>
<protein>
    <submittedName>
        <fullName evidence="1">DUF1836 domain-containing protein</fullName>
    </submittedName>
</protein>
<gene>
    <name evidence="1" type="ORF">PQ472_06640</name>
</gene>
<dbReference type="PANTHER" id="PTHR40056">
    <property type="entry name" value="HYPOTHETICAL CYTOSOLIC PROTEIN"/>
    <property type="match status" value="1"/>
</dbReference>
<organism evidence="1 2">
    <name type="scientific">Lacticaseibacillus pabuli</name>
    <dbReference type="NCBI Taxonomy" id="3025672"/>
    <lineage>
        <taxon>Bacteria</taxon>
        <taxon>Bacillati</taxon>
        <taxon>Bacillota</taxon>
        <taxon>Bacilli</taxon>
        <taxon>Lactobacillales</taxon>
        <taxon>Lactobacillaceae</taxon>
        <taxon>Lacticaseibacillus</taxon>
    </lineage>
</organism>
<evidence type="ECO:0000313" key="1">
    <source>
        <dbReference type="EMBL" id="WDF81609.1"/>
    </source>
</evidence>
<name>A0ABY7WRC6_9LACO</name>